<evidence type="ECO:0000313" key="2">
    <source>
        <dbReference type="EMBL" id="KAH3807440.1"/>
    </source>
</evidence>
<sequence length="68" mass="7379">MGSVTSHVATEQRLGPDSVTAQNLRMEERIARVLHKTMGNAFSTDVQPMVLGARGMNGVRAVSRAERV</sequence>
<dbReference type="Proteomes" id="UP000828390">
    <property type="component" value="Unassembled WGS sequence"/>
</dbReference>
<evidence type="ECO:0000313" key="3">
    <source>
        <dbReference type="Proteomes" id="UP000828390"/>
    </source>
</evidence>
<feature type="region of interest" description="Disordered" evidence="1">
    <location>
        <begin position="1"/>
        <end position="20"/>
    </location>
</feature>
<dbReference type="AlphaFoldDB" id="A0A9D4JD81"/>
<reference evidence="2" key="1">
    <citation type="journal article" date="2019" name="bioRxiv">
        <title>The Genome of the Zebra Mussel, Dreissena polymorpha: A Resource for Invasive Species Research.</title>
        <authorList>
            <person name="McCartney M.A."/>
            <person name="Auch B."/>
            <person name="Kono T."/>
            <person name="Mallez S."/>
            <person name="Zhang Y."/>
            <person name="Obille A."/>
            <person name="Becker A."/>
            <person name="Abrahante J.E."/>
            <person name="Garbe J."/>
            <person name="Badalamenti J.P."/>
            <person name="Herman A."/>
            <person name="Mangelson H."/>
            <person name="Liachko I."/>
            <person name="Sullivan S."/>
            <person name="Sone E.D."/>
            <person name="Koren S."/>
            <person name="Silverstein K.A.T."/>
            <person name="Beckman K.B."/>
            <person name="Gohl D.M."/>
        </authorList>
    </citation>
    <scope>NUCLEOTIDE SEQUENCE</scope>
    <source>
        <strain evidence="2">Duluth1</strain>
        <tissue evidence="2">Whole animal</tissue>
    </source>
</reference>
<organism evidence="2 3">
    <name type="scientific">Dreissena polymorpha</name>
    <name type="common">Zebra mussel</name>
    <name type="synonym">Mytilus polymorpha</name>
    <dbReference type="NCBI Taxonomy" id="45954"/>
    <lineage>
        <taxon>Eukaryota</taxon>
        <taxon>Metazoa</taxon>
        <taxon>Spiralia</taxon>
        <taxon>Lophotrochozoa</taxon>
        <taxon>Mollusca</taxon>
        <taxon>Bivalvia</taxon>
        <taxon>Autobranchia</taxon>
        <taxon>Heteroconchia</taxon>
        <taxon>Euheterodonta</taxon>
        <taxon>Imparidentia</taxon>
        <taxon>Neoheterodontei</taxon>
        <taxon>Myida</taxon>
        <taxon>Dreissenoidea</taxon>
        <taxon>Dreissenidae</taxon>
        <taxon>Dreissena</taxon>
    </lineage>
</organism>
<protein>
    <submittedName>
        <fullName evidence="2">Uncharacterized protein</fullName>
    </submittedName>
</protein>
<evidence type="ECO:0000256" key="1">
    <source>
        <dbReference type="SAM" id="MobiDB-lite"/>
    </source>
</evidence>
<proteinExistence type="predicted"/>
<keyword evidence="3" id="KW-1185">Reference proteome</keyword>
<name>A0A9D4JD81_DREPO</name>
<comment type="caution">
    <text evidence="2">The sequence shown here is derived from an EMBL/GenBank/DDBJ whole genome shotgun (WGS) entry which is preliminary data.</text>
</comment>
<accession>A0A9D4JD81</accession>
<gene>
    <name evidence="2" type="ORF">DPMN_135781</name>
</gene>
<reference evidence="2" key="2">
    <citation type="submission" date="2020-11" db="EMBL/GenBank/DDBJ databases">
        <authorList>
            <person name="McCartney M.A."/>
            <person name="Auch B."/>
            <person name="Kono T."/>
            <person name="Mallez S."/>
            <person name="Becker A."/>
            <person name="Gohl D.M."/>
            <person name="Silverstein K.A.T."/>
            <person name="Koren S."/>
            <person name="Bechman K.B."/>
            <person name="Herman A."/>
            <person name="Abrahante J.E."/>
            <person name="Garbe J."/>
        </authorList>
    </citation>
    <scope>NUCLEOTIDE SEQUENCE</scope>
    <source>
        <strain evidence="2">Duluth1</strain>
        <tissue evidence="2">Whole animal</tissue>
    </source>
</reference>
<dbReference type="EMBL" id="JAIWYP010000006">
    <property type="protein sequence ID" value="KAH3807440.1"/>
    <property type="molecule type" value="Genomic_DNA"/>
</dbReference>